<comment type="caution">
    <text evidence="2">The sequence shown here is derived from an EMBL/GenBank/DDBJ whole genome shotgun (WGS) entry which is preliminary data.</text>
</comment>
<organism evidence="2 3">
    <name type="scientific">Elysia crispata</name>
    <name type="common">lettuce slug</name>
    <dbReference type="NCBI Taxonomy" id="231223"/>
    <lineage>
        <taxon>Eukaryota</taxon>
        <taxon>Metazoa</taxon>
        <taxon>Spiralia</taxon>
        <taxon>Lophotrochozoa</taxon>
        <taxon>Mollusca</taxon>
        <taxon>Gastropoda</taxon>
        <taxon>Heterobranchia</taxon>
        <taxon>Euthyneura</taxon>
        <taxon>Panpulmonata</taxon>
        <taxon>Sacoglossa</taxon>
        <taxon>Placobranchoidea</taxon>
        <taxon>Plakobranchidae</taxon>
        <taxon>Elysia</taxon>
    </lineage>
</organism>
<feature type="region of interest" description="Disordered" evidence="1">
    <location>
        <begin position="1"/>
        <end position="89"/>
    </location>
</feature>
<protein>
    <submittedName>
        <fullName evidence="2">Uncharacterized protein</fullName>
    </submittedName>
</protein>
<dbReference type="EMBL" id="JAWDGP010007824">
    <property type="protein sequence ID" value="KAK3703663.1"/>
    <property type="molecule type" value="Genomic_DNA"/>
</dbReference>
<gene>
    <name evidence="2" type="ORF">RRG08_023266</name>
</gene>
<sequence>MELPPLVRAHKEDKEKKINLASGKSPDHFLPLSRCAHKRKHSMSDKLISGTHERSVRVPGMAATKRRMPPRDMRTSNGLNSPLDAMKLR</sequence>
<keyword evidence="3" id="KW-1185">Reference proteome</keyword>
<evidence type="ECO:0000313" key="3">
    <source>
        <dbReference type="Proteomes" id="UP001283361"/>
    </source>
</evidence>
<name>A0AAE1CKC7_9GAST</name>
<evidence type="ECO:0000313" key="2">
    <source>
        <dbReference type="EMBL" id="KAK3703663.1"/>
    </source>
</evidence>
<dbReference type="Proteomes" id="UP001283361">
    <property type="component" value="Unassembled WGS sequence"/>
</dbReference>
<dbReference type="AlphaFoldDB" id="A0AAE1CKC7"/>
<proteinExistence type="predicted"/>
<feature type="compositionally biased region" description="Basic and acidic residues" evidence="1">
    <location>
        <begin position="9"/>
        <end position="18"/>
    </location>
</feature>
<evidence type="ECO:0000256" key="1">
    <source>
        <dbReference type="SAM" id="MobiDB-lite"/>
    </source>
</evidence>
<reference evidence="2" key="1">
    <citation type="journal article" date="2023" name="G3 (Bethesda)">
        <title>A reference genome for the long-term kleptoplast-retaining sea slug Elysia crispata morphotype clarki.</title>
        <authorList>
            <person name="Eastman K.E."/>
            <person name="Pendleton A.L."/>
            <person name="Shaikh M.A."/>
            <person name="Suttiyut T."/>
            <person name="Ogas R."/>
            <person name="Tomko P."/>
            <person name="Gavelis G."/>
            <person name="Widhalm J.R."/>
            <person name="Wisecaver J.H."/>
        </authorList>
    </citation>
    <scope>NUCLEOTIDE SEQUENCE</scope>
    <source>
        <strain evidence="2">ECLA1</strain>
    </source>
</reference>
<accession>A0AAE1CKC7</accession>